<evidence type="ECO:0000256" key="6">
    <source>
        <dbReference type="ARBA" id="ARBA00022801"/>
    </source>
</evidence>
<feature type="transmembrane region" description="Helical" evidence="9">
    <location>
        <begin position="63"/>
        <end position="81"/>
    </location>
</feature>
<dbReference type="NCBIfam" id="NF011369">
    <property type="entry name" value="PRK14788.1"/>
    <property type="match status" value="1"/>
</dbReference>
<comment type="caution">
    <text evidence="9">Lacks conserved residue(s) required for the propagation of feature annotation.</text>
</comment>
<keyword evidence="8 9" id="KW-0472">Membrane</keyword>
<evidence type="ECO:0000256" key="9">
    <source>
        <dbReference type="HAMAP-Rule" id="MF_00161"/>
    </source>
</evidence>
<evidence type="ECO:0000256" key="4">
    <source>
        <dbReference type="ARBA" id="ARBA00022692"/>
    </source>
</evidence>
<comment type="function">
    <text evidence="9">This protein specifically catalyzes the removal of signal peptides from prolipoproteins.</text>
</comment>
<keyword evidence="11" id="KW-0449">Lipoprotein</keyword>
<evidence type="ECO:0000256" key="2">
    <source>
        <dbReference type="ARBA" id="ARBA00022475"/>
    </source>
</evidence>
<feature type="active site" evidence="9">
    <location>
        <position position="197"/>
    </location>
</feature>
<dbReference type="GO" id="GO:0004190">
    <property type="term" value="F:aspartic-type endopeptidase activity"/>
    <property type="evidence" value="ECO:0007669"/>
    <property type="project" value="UniProtKB-EC"/>
</dbReference>
<comment type="subcellular location">
    <subcellularLocation>
        <location evidence="9">Cell membrane</location>
        <topology evidence="9">Multi-pass membrane protein</topology>
    </subcellularLocation>
</comment>
<evidence type="ECO:0000256" key="1">
    <source>
        <dbReference type="ARBA" id="ARBA00006139"/>
    </source>
</evidence>
<reference evidence="11 12" key="1">
    <citation type="submission" date="2024-04" db="EMBL/GenBank/DDBJ databases">
        <title>whole genome sequencing of Lutimonas vermicola strain IMCC1616.</title>
        <authorList>
            <person name="Bae S.S."/>
        </authorList>
    </citation>
    <scope>NUCLEOTIDE SEQUENCE [LARGE SCALE GENOMIC DNA]</scope>
    <source>
        <strain evidence="11 12">IMCC1616</strain>
    </source>
</reference>
<evidence type="ECO:0000256" key="8">
    <source>
        <dbReference type="ARBA" id="ARBA00023136"/>
    </source>
</evidence>
<evidence type="ECO:0000256" key="10">
    <source>
        <dbReference type="RuleBase" id="RU004181"/>
    </source>
</evidence>
<keyword evidence="4 9" id="KW-0812">Transmembrane</keyword>
<protein>
    <recommendedName>
        <fullName evidence="9">Lipoprotein signal peptidase</fullName>
        <ecNumber evidence="9">3.4.23.36</ecNumber>
    </recommendedName>
    <alternativeName>
        <fullName evidence="9">Prolipoprotein signal peptidase</fullName>
    </alternativeName>
    <alternativeName>
        <fullName evidence="9">Signal peptidase II</fullName>
        <shortName evidence="9">SPase II</shortName>
    </alternativeName>
</protein>
<dbReference type="InterPro" id="IPR001872">
    <property type="entry name" value="Peptidase_A8"/>
</dbReference>
<keyword evidence="2 9" id="KW-1003">Cell membrane</keyword>
<feature type="transmembrane region" description="Helical" evidence="9">
    <location>
        <begin position="93"/>
        <end position="116"/>
    </location>
</feature>
<evidence type="ECO:0000313" key="11">
    <source>
        <dbReference type="EMBL" id="MEL4456600.1"/>
    </source>
</evidence>
<comment type="catalytic activity">
    <reaction evidence="9">
        <text>Release of signal peptides from bacterial membrane prolipoproteins. Hydrolyzes -Xaa-Yaa-Zaa-|-(S,diacylglyceryl)Cys-, in which Xaa is hydrophobic (preferably Leu), and Yaa (Ala or Ser) and Zaa (Gly or Ala) have small, neutral side chains.</text>
        <dbReference type="EC" id="3.4.23.36"/>
    </reaction>
</comment>
<dbReference type="PRINTS" id="PR00781">
    <property type="entry name" value="LIPOSIGPTASE"/>
</dbReference>
<keyword evidence="12" id="KW-1185">Reference proteome</keyword>
<evidence type="ECO:0000256" key="7">
    <source>
        <dbReference type="ARBA" id="ARBA00022989"/>
    </source>
</evidence>
<keyword evidence="7 9" id="KW-1133">Transmembrane helix</keyword>
<keyword evidence="5 9" id="KW-0064">Aspartyl protease</keyword>
<dbReference type="EMBL" id="JBCDNA010000002">
    <property type="protein sequence ID" value="MEL4456600.1"/>
    <property type="molecule type" value="Genomic_DNA"/>
</dbReference>
<gene>
    <name evidence="9" type="primary">lspA</name>
    <name evidence="11" type="ORF">AABB81_11890</name>
</gene>
<comment type="similarity">
    <text evidence="1 9 10">Belongs to the peptidase A8 family.</text>
</comment>
<evidence type="ECO:0000313" key="12">
    <source>
        <dbReference type="Proteomes" id="UP001474120"/>
    </source>
</evidence>
<dbReference type="RefSeq" id="WP_342160751.1">
    <property type="nucleotide sequence ID" value="NZ_JBCDNA010000002.1"/>
</dbReference>
<name>A0ABU9L476_9FLAO</name>
<comment type="caution">
    <text evidence="11">The sequence shown here is derived from an EMBL/GenBank/DDBJ whole genome shotgun (WGS) entry which is preliminary data.</text>
</comment>
<dbReference type="Proteomes" id="UP001474120">
    <property type="component" value="Unassembled WGS sequence"/>
</dbReference>
<proteinExistence type="inferred from homology"/>
<dbReference type="Pfam" id="PF01252">
    <property type="entry name" value="Peptidase_A8"/>
    <property type="match status" value="1"/>
</dbReference>
<evidence type="ECO:0000256" key="3">
    <source>
        <dbReference type="ARBA" id="ARBA00022670"/>
    </source>
</evidence>
<feature type="transmembrane region" description="Helical" evidence="9">
    <location>
        <begin position="192"/>
        <end position="210"/>
    </location>
</feature>
<dbReference type="HAMAP" id="MF_00161">
    <property type="entry name" value="LspA"/>
    <property type="match status" value="1"/>
</dbReference>
<organism evidence="11 12">
    <name type="scientific">Lutimonas vermicola</name>
    <dbReference type="NCBI Taxonomy" id="414288"/>
    <lineage>
        <taxon>Bacteria</taxon>
        <taxon>Pseudomonadati</taxon>
        <taxon>Bacteroidota</taxon>
        <taxon>Flavobacteriia</taxon>
        <taxon>Flavobacteriales</taxon>
        <taxon>Flavobacteriaceae</taxon>
        <taxon>Lutimonas</taxon>
    </lineage>
</organism>
<dbReference type="PANTHER" id="PTHR33695">
    <property type="entry name" value="LIPOPROTEIN SIGNAL PEPTIDASE"/>
    <property type="match status" value="1"/>
</dbReference>
<evidence type="ECO:0000256" key="5">
    <source>
        <dbReference type="ARBA" id="ARBA00022750"/>
    </source>
</evidence>
<sequence>MKRALFIIIVLLLIDQVSKIYIKTHFVLSEEIKVFGLDWFRIHFLENNGMAWGKEFGGKSGKLFLTLFRLFAIAGIGYWLYDAVKNNAHKILITAISLIFAGALGNIIDSVFYGIFFSDSYQRVATFLPDEGGYNSLFHGKVVDMLYFPIVDTILPDWVPSISFDVPAWIPLIGGEHFSLFENRNLTFFDPVFNVADTAISTGVGLLIVFNKTIFPKKKQDASEIIAEEHDLN</sequence>
<dbReference type="EC" id="3.4.23.36" evidence="9"/>
<feature type="active site" evidence="9">
    <location>
        <position position="144"/>
    </location>
</feature>
<comment type="pathway">
    <text evidence="9">Protein modification; lipoprotein biosynthesis (signal peptide cleavage).</text>
</comment>
<dbReference type="PANTHER" id="PTHR33695:SF1">
    <property type="entry name" value="LIPOPROTEIN SIGNAL PEPTIDASE"/>
    <property type="match status" value="1"/>
</dbReference>
<keyword evidence="3 9" id="KW-0645">Protease</keyword>
<accession>A0ABU9L476</accession>
<keyword evidence="6 9" id="KW-0378">Hydrolase</keyword>